<dbReference type="Gene3D" id="1.25.40.10">
    <property type="entry name" value="Tetratricopeptide repeat domain"/>
    <property type="match status" value="1"/>
</dbReference>
<reference evidence="6 7" key="1">
    <citation type="submission" date="2020-08" db="EMBL/GenBank/DDBJ databases">
        <title>Genomic Encyclopedia of Type Strains, Phase III (KMG-III): the genomes of soil and plant-associated and newly described type strains.</title>
        <authorList>
            <person name="Whitman W."/>
        </authorList>
    </citation>
    <scope>NUCLEOTIDE SEQUENCE [LARGE SCALE GENOMIC DNA]</scope>
    <source>
        <strain evidence="6 7">CECT 3146</strain>
    </source>
</reference>
<dbReference type="PRINTS" id="PR00301">
    <property type="entry name" value="HEATSHOCK70"/>
</dbReference>
<feature type="region of interest" description="Disordered" evidence="5">
    <location>
        <begin position="440"/>
        <end position="486"/>
    </location>
</feature>
<dbReference type="PANTHER" id="PTHR19375">
    <property type="entry name" value="HEAT SHOCK PROTEIN 70KDA"/>
    <property type="match status" value="1"/>
</dbReference>
<dbReference type="AlphaFoldDB" id="A0A7W8AV07"/>
<evidence type="ECO:0000313" key="6">
    <source>
        <dbReference type="EMBL" id="MBB5105091.1"/>
    </source>
</evidence>
<dbReference type="SUPFAM" id="SSF48452">
    <property type="entry name" value="TPR-like"/>
    <property type="match status" value="1"/>
</dbReference>
<name>A0A7W8AV07_STRST</name>
<dbReference type="Gene3D" id="3.30.420.40">
    <property type="match status" value="2"/>
</dbReference>
<feature type="compositionally biased region" description="Basic and acidic residues" evidence="5">
    <location>
        <begin position="460"/>
        <end position="484"/>
    </location>
</feature>
<dbReference type="RefSeq" id="WP_150513608.1">
    <property type="nucleotide sequence ID" value="NZ_BMSQ01000002.1"/>
</dbReference>
<proteinExistence type="inferred from homology"/>
<comment type="caution">
    <text evidence="6">The sequence shown here is derived from an EMBL/GenBank/DDBJ whole genome shotgun (WGS) entry which is preliminary data.</text>
</comment>
<dbReference type="Gene3D" id="3.90.640.10">
    <property type="entry name" value="Actin, Chain A, domain 4"/>
    <property type="match status" value="1"/>
</dbReference>
<evidence type="ECO:0000256" key="3">
    <source>
        <dbReference type="ARBA" id="ARBA00023186"/>
    </source>
</evidence>
<evidence type="ECO:0000256" key="1">
    <source>
        <dbReference type="ARBA" id="ARBA00022741"/>
    </source>
</evidence>
<dbReference type="SUPFAM" id="SSF53067">
    <property type="entry name" value="Actin-like ATPase domain"/>
    <property type="match status" value="2"/>
</dbReference>
<keyword evidence="2 4" id="KW-0067">ATP-binding</keyword>
<dbReference type="InterPro" id="IPR043129">
    <property type="entry name" value="ATPase_NBD"/>
</dbReference>
<keyword evidence="1 4" id="KW-0547">Nucleotide-binding</keyword>
<dbReference type="EMBL" id="JACHJD010000006">
    <property type="protein sequence ID" value="MBB5105091.1"/>
    <property type="molecule type" value="Genomic_DNA"/>
</dbReference>
<dbReference type="GO" id="GO:0140662">
    <property type="term" value="F:ATP-dependent protein folding chaperone"/>
    <property type="evidence" value="ECO:0007669"/>
    <property type="project" value="InterPro"/>
</dbReference>
<sequence>MTAAGGTGVTAGGAGGRVSLGVDFGATGVRALFAVAGQPVRRLDLPTADWPWLVCAPAAAGVLPVVFPSVKSLLGSGSPVPWREGTEDADAVAAHMLRALRERVEERAGTVAQTVISVPAAFQSRQRQALRDAAAAAGLAPVRLISDSLAAVMGHTTDRDSGTFLVYGMGYDGFELGLVRGVRGHYRALGYDGAATSGGRAFDEAALASAVRLLRAHRGPASVTGGGARLWLGHRERAQEAREELGTADGSATDSAALTLDLGTGPPLRMRITRPHLDAFLQPHVRRTVRRAHDLLGEAALTRPDVDTLLLVGGATRLAQVRAGVADLGRSTAYGPRELLALGALKHAVRLAGGGASASGAASLEEGPLDPPDPGRDTLAEAPSLTATLLAADDAPGPVRRDVAQARELAGQGRRREAVALLRDIVAEARELLEGLTGAAQPVEREPREEPEAWEAEETGEAREAEGTRETRETREAAEAREAAETLSHAARRQLARARVLLDLGRYEHAVQASHLAWQEATAHPARADVLDAMIDVHCAAAMADVAPDHFPDAERWLRCAYGHDPTNERVRALLARRTYRHARELHRRGARDEAIEALGKCLTWDPEHPDAEALLARLTRDGRNRRGRGDVLD</sequence>
<feature type="region of interest" description="Disordered" evidence="5">
    <location>
        <begin position="357"/>
        <end position="380"/>
    </location>
</feature>
<evidence type="ECO:0000256" key="4">
    <source>
        <dbReference type="RuleBase" id="RU003322"/>
    </source>
</evidence>
<protein>
    <submittedName>
        <fullName evidence="6">Tetratricopeptide (TPR) repeat protein</fullName>
    </submittedName>
</protein>
<dbReference type="GO" id="GO:0005524">
    <property type="term" value="F:ATP binding"/>
    <property type="evidence" value="ECO:0007669"/>
    <property type="project" value="UniProtKB-KW"/>
</dbReference>
<evidence type="ECO:0000256" key="5">
    <source>
        <dbReference type="SAM" id="MobiDB-lite"/>
    </source>
</evidence>
<accession>A0A7W8AV07</accession>
<evidence type="ECO:0000313" key="7">
    <source>
        <dbReference type="Proteomes" id="UP000549009"/>
    </source>
</evidence>
<dbReference type="InterPro" id="IPR013126">
    <property type="entry name" value="Hsp_70_fam"/>
</dbReference>
<dbReference type="OrthoDB" id="4253885at2"/>
<dbReference type="Proteomes" id="UP000549009">
    <property type="component" value="Unassembled WGS sequence"/>
</dbReference>
<keyword evidence="3" id="KW-0143">Chaperone</keyword>
<comment type="similarity">
    <text evidence="4">Belongs to the heat shock protein 70 family.</text>
</comment>
<dbReference type="InterPro" id="IPR011990">
    <property type="entry name" value="TPR-like_helical_dom_sf"/>
</dbReference>
<evidence type="ECO:0000256" key="2">
    <source>
        <dbReference type="ARBA" id="ARBA00022840"/>
    </source>
</evidence>
<keyword evidence="7" id="KW-1185">Reference proteome</keyword>
<gene>
    <name evidence="6" type="ORF">FHS40_004184</name>
</gene>
<dbReference type="Pfam" id="PF00012">
    <property type="entry name" value="HSP70"/>
    <property type="match status" value="1"/>
</dbReference>
<organism evidence="6 7">
    <name type="scientific">Streptomyces spectabilis</name>
    <dbReference type="NCBI Taxonomy" id="68270"/>
    <lineage>
        <taxon>Bacteria</taxon>
        <taxon>Bacillati</taxon>
        <taxon>Actinomycetota</taxon>
        <taxon>Actinomycetes</taxon>
        <taxon>Kitasatosporales</taxon>
        <taxon>Streptomycetaceae</taxon>
        <taxon>Streptomyces</taxon>
    </lineage>
</organism>